<evidence type="ECO:0000313" key="4">
    <source>
        <dbReference type="EMBL" id="MFE4104919.1"/>
    </source>
</evidence>
<dbReference type="Pfam" id="PF02571">
    <property type="entry name" value="CbiJ"/>
    <property type="match status" value="1"/>
</dbReference>
<keyword evidence="3 4" id="KW-0560">Oxidoreductase</keyword>
<dbReference type="NCBIfam" id="TIGR00715">
    <property type="entry name" value="precor6x_red"/>
    <property type="match status" value="1"/>
</dbReference>
<protein>
    <submittedName>
        <fullName evidence="4">Cobalt-precorrin-6A reductase</fullName>
        <ecNumber evidence="4">1.3.1.106</ecNumber>
    </submittedName>
</protein>
<evidence type="ECO:0000313" key="5">
    <source>
        <dbReference type="Proteomes" id="UP001600165"/>
    </source>
</evidence>
<comment type="pathway">
    <text evidence="1">Cofactor biosynthesis; adenosylcobalamin biosynthesis.</text>
</comment>
<dbReference type="RefSeq" id="WP_377960659.1">
    <property type="nucleotide sequence ID" value="NZ_JBHZOL010000008.1"/>
</dbReference>
<keyword evidence="2" id="KW-0169">Cobalamin biosynthesis</keyword>
<dbReference type="InterPro" id="IPR003723">
    <property type="entry name" value="Precorrin-6x_reduct"/>
</dbReference>
<name>A0ABW6IBV5_9CYAN</name>
<dbReference type="EC" id="1.3.1.106" evidence="4"/>
<dbReference type="Proteomes" id="UP001600165">
    <property type="component" value="Unassembled WGS sequence"/>
</dbReference>
<reference evidence="4 5" key="1">
    <citation type="submission" date="2024-10" db="EMBL/GenBank/DDBJ databases">
        <authorList>
            <person name="Ratan Roy A."/>
            <person name="Morales Sandoval P.H."/>
            <person name="De Los Santos Villalobos S."/>
            <person name="Chakraborty S."/>
            <person name="Mukherjee J."/>
        </authorList>
    </citation>
    <scope>NUCLEOTIDE SEQUENCE [LARGE SCALE GENOMIC DNA]</scope>
    <source>
        <strain evidence="4 5">S1</strain>
    </source>
</reference>
<dbReference type="PROSITE" id="PS51014">
    <property type="entry name" value="COBK_CBIJ"/>
    <property type="match status" value="1"/>
</dbReference>
<comment type="caution">
    <text evidence="4">The sequence shown here is derived from an EMBL/GenBank/DDBJ whole genome shotgun (WGS) entry which is preliminary data.</text>
</comment>
<dbReference type="PANTHER" id="PTHR36925:SF1">
    <property type="entry name" value="COBALT-PRECORRIN-6A REDUCTASE"/>
    <property type="match status" value="1"/>
</dbReference>
<accession>A0ABW6IBV5</accession>
<evidence type="ECO:0000256" key="2">
    <source>
        <dbReference type="ARBA" id="ARBA00022573"/>
    </source>
</evidence>
<dbReference type="GO" id="GO:0016491">
    <property type="term" value="F:oxidoreductase activity"/>
    <property type="evidence" value="ECO:0007669"/>
    <property type="project" value="UniProtKB-KW"/>
</dbReference>
<dbReference type="EMBL" id="JBHZOL010000008">
    <property type="protein sequence ID" value="MFE4104919.1"/>
    <property type="molecule type" value="Genomic_DNA"/>
</dbReference>
<keyword evidence="5" id="KW-1185">Reference proteome</keyword>
<evidence type="ECO:0000256" key="1">
    <source>
        <dbReference type="ARBA" id="ARBA00004953"/>
    </source>
</evidence>
<gene>
    <name evidence="4" type="ORF">ACFVKH_01430</name>
</gene>
<organism evidence="4 5">
    <name type="scientific">Almyronema epifaneia S1</name>
    <dbReference type="NCBI Taxonomy" id="2991925"/>
    <lineage>
        <taxon>Bacteria</taxon>
        <taxon>Bacillati</taxon>
        <taxon>Cyanobacteriota</taxon>
        <taxon>Cyanophyceae</taxon>
        <taxon>Nodosilineales</taxon>
        <taxon>Nodosilineaceae</taxon>
        <taxon>Almyronema</taxon>
        <taxon>Almyronema epifaneia</taxon>
    </lineage>
</organism>
<dbReference type="NCBIfam" id="NF005970">
    <property type="entry name" value="PRK08057.1-4"/>
    <property type="match status" value="1"/>
</dbReference>
<sequence>MVEISSVPPIADCSKTLWLVGGTQESIQLAEAIAALQLPCVVTVATPSAKRQYPISSTFRVEVSRLQPETVSQFLQQAQIAAILDASHPFAVEISQLAIAAAEAANLPYLRYERPQLETGMAADLCLVDSLTTLLNSDLLAQQRVLLTLGYRWLADFQPWQARSTLFARLLPSVAALEAAIAAGFTPDRLIALRPPFSIGLETALWQQWQISQVVTKASGAAGGELIKRQVAQQLGVKLIVIQRPAIAYPRQTSCLTAALAFCQQQVQIAL</sequence>
<dbReference type="PANTHER" id="PTHR36925">
    <property type="entry name" value="COBALT-PRECORRIN-6A REDUCTASE"/>
    <property type="match status" value="1"/>
</dbReference>
<evidence type="ECO:0000256" key="3">
    <source>
        <dbReference type="ARBA" id="ARBA00023002"/>
    </source>
</evidence>
<proteinExistence type="predicted"/>